<protein>
    <submittedName>
        <fullName evidence="1">Uncharacterized protein</fullName>
    </submittedName>
</protein>
<accession>A0A0E9RWJ8</accession>
<sequence length="37" mass="4556">MSFSYFVETMKKLFPKYLLNVNIEKYYFSCNTFQCDL</sequence>
<organism evidence="1">
    <name type="scientific">Anguilla anguilla</name>
    <name type="common">European freshwater eel</name>
    <name type="synonym">Muraena anguilla</name>
    <dbReference type="NCBI Taxonomy" id="7936"/>
    <lineage>
        <taxon>Eukaryota</taxon>
        <taxon>Metazoa</taxon>
        <taxon>Chordata</taxon>
        <taxon>Craniata</taxon>
        <taxon>Vertebrata</taxon>
        <taxon>Euteleostomi</taxon>
        <taxon>Actinopterygii</taxon>
        <taxon>Neopterygii</taxon>
        <taxon>Teleostei</taxon>
        <taxon>Anguilliformes</taxon>
        <taxon>Anguillidae</taxon>
        <taxon>Anguilla</taxon>
    </lineage>
</organism>
<proteinExistence type="predicted"/>
<evidence type="ECO:0000313" key="1">
    <source>
        <dbReference type="EMBL" id="JAH33569.1"/>
    </source>
</evidence>
<name>A0A0E9RWJ8_ANGAN</name>
<reference evidence="1" key="1">
    <citation type="submission" date="2014-11" db="EMBL/GenBank/DDBJ databases">
        <authorList>
            <person name="Amaro Gonzalez C."/>
        </authorList>
    </citation>
    <scope>NUCLEOTIDE SEQUENCE</scope>
</reference>
<dbReference type="AlphaFoldDB" id="A0A0E9RWJ8"/>
<reference evidence="1" key="2">
    <citation type="journal article" date="2015" name="Fish Shellfish Immunol.">
        <title>Early steps in the European eel (Anguilla anguilla)-Vibrio vulnificus interaction in the gills: Role of the RtxA13 toxin.</title>
        <authorList>
            <person name="Callol A."/>
            <person name="Pajuelo D."/>
            <person name="Ebbesson L."/>
            <person name="Teles M."/>
            <person name="MacKenzie S."/>
            <person name="Amaro C."/>
        </authorList>
    </citation>
    <scope>NUCLEOTIDE SEQUENCE</scope>
</reference>
<dbReference type="EMBL" id="GBXM01075008">
    <property type="protein sequence ID" value="JAH33569.1"/>
    <property type="molecule type" value="Transcribed_RNA"/>
</dbReference>